<dbReference type="Proteomes" id="UP001432166">
    <property type="component" value="Chromosome"/>
</dbReference>
<dbReference type="SMART" id="SM00458">
    <property type="entry name" value="RICIN"/>
    <property type="match status" value="1"/>
</dbReference>
<dbReference type="Gene3D" id="2.80.10.50">
    <property type="match status" value="1"/>
</dbReference>
<evidence type="ECO:0000256" key="1">
    <source>
        <dbReference type="SAM" id="MobiDB-lite"/>
    </source>
</evidence>
<reference evidence="3" key="1">
    <citation type="submission" date="2022-10" db="EMBL/GenBank/DDBJ databases">
        <title>The complete genomes of actinobacterial strains from the NBC collection.</title>
        <authorList>
            <person name="Joergensen T.S."/>
            <person name="Alvarez Arevalo M."/>
            <person name="Sterndorff E.B."/>
            <person name="Faurdal D."/>
            <person name="Vuksanovic O."/>
            <person name="Mourched A.-S."/>
            <person name="Charusanti P."/>
            <person name="Shaw S."/>
            <person name="Blin K."/>
            <person name="Weber T."/>
        </authorList>
    </citation>
    <scope>NUCLEOTIDE SEQUENCE</scope>
    <source>
        <strain evidence="3">NBC_00189</strain>
    </source>
</reference>
<dbReference type="InterPro" id="IPR000772">
    <property type="entry name" value="Ricin_B_lectin"/>
</dbReference>
<proteinExistence type="predicted"/>
<evidence type="ECO:0000313" key="4">
    <source>
        <dbReference type="Proteomes" id="UP001432166"/>
    </source>
</evidence>
<dbReference type="PROSITE" id="PS50231">
    <property type="entry name" value="RICIN_B_LECTIN"/>
    <property type="match status" value="1"/>
</dbReference>
<dbReference type="RefSeq" id="WP_328937838.1">
    <property type="nucleotide sequence ID" value="NZ_CP108133.1"/>
</dbReference>
<feature type="compositionally biased region" description="Pro residues" evidence="1">
    <location>
        <begin position="362"/>
        <end position="371"/>
    </location>
</feature>
<dbReference type="Pfam" id="PF00652">
    <property type="entry name" value="Ricin_B_lectin"/>
    <property type="match status" value="1"/>
</dbReference>
<sequence length="517" mass="55278">MARGEGDDDRPGGGVHTGASDARLTELLRADATTGDAALEELRARHRSAVLAYARLCTTGEYAARELTAHAFTLAARETVRGVDPRGPWRHQLLLLSWRVAVAWAGDQRSRRLDPGLLARLHEAGPGGPTPPMLDAFRSLPARIQGLIWYGLVEREPEDETAGLLGVTRQDVTYGLESSLQVLRATFLKSHLAASGNPRCQDFRRLIEESVRPDNPRHSTDLRTHMAECEHCATAYEVLSALRDDPRTALAEGLLPWGGTAYVPTAGPRPHDHERAESRPWSALQTWPRSRRLVLTSAALGVALAPLLLFLTPSGDSQPQGANGTATPTRPPVTVTATVPTTQLPSATSTTKPPKQTRSPSPSKPTTPAPSPSRTKHTPPPSPPGGSYAQVVNLASGRCLDIRNGDLEKGTDVITAPCSASRTQRWRVDADEGALRSYADPDFCLDSRGATDDGVGIWECDSLDGHNGPNLRFAVTPTGTLTPAIAPDHALTPTGDNTLALAPDTGGRGQRWRAGAA</sequence>
<name>A0ABZ1JI59_9ACTN</name>
<feature type="region of interest" description="Disordered" evidence="1">
    <location>
        <begin position="1"/>
        <end position="21"/>
    </location>
</feature>
<organism evidence="3 4">
    <name type="scientific">Streptomyces tauricus</name>
    <dbReference type="NCBI Taxonomy" id="68274"/>
    <lineage>
        <taxon>Bacteria</taxon>
        <taxon>Bacillati</taxon>
        <taxon>Actinomycetota</taxon>
        <taxon>Actinomycetes</taxon>
        <taxon>Kitasatosporales</taxon>
        <taxon>Streptomycetaceae</taxon>
        <taxon>Streptomyces</taxon>
        <taxon>Streptomyces aurantiacus group</taxon>
    </lineage>
</organism>
<gene>
    <name evidence="3" type="ORF">OG288_18065</name>
</gene>
<feature type="compositionally biased region" description="Low complexity" evidence="1">
    <location>
        <begin position="325"/>
        <end position="361"/>
    </location>
</feature>
<dbReference type="EMBL" id="CP108133">
    <property type="protein sequence ID" value="WTP50048.1"/>
    <property type="molecule type" value="Genomic_DNA"/>
</dbReference>
<feature type="domain" description="Ricin B lectin" evidence="2">
    <location>
        <begin position="386"/>
        <end position="515"/>
    </location>
</feature>
<keyword evidence="4" id="KW-1185">Reference proteome</keyword>
<accession>A0ABZ1JI59</accession>
<dbReference type="InterPro" id="IPR035992">
    <property type="entry name" value="Ricin_B-like_lectins"/>
</dbReference>
<evidence type="ECO:0000313" key="3">
    <source>
        <dbReference type="EMBL" id="WTP50048.1"/>
    </source>
</evidence>
<dbReference type="SUPFAM" id="SSF50370">
    <property type="entry name" value="Ricin B-like lectins"/>
    <property type="match status" value="1"/>
</dbReference>
<feature type="region of interest" description="Disordered" evidence="1">
    <location>
        <begin position="316"/>
        <end position="389"/>
    </location>
</feature>
<protein>
    <submittedName>
        <fullName evidence="3">RICIN domain-containing protein</fullName>
    </submittedName>
</protein>
<evidence type="ECO:0000259" key="2">
    <source>
        <dbReference type="SMART" id="SM00458"/>
    </source>
</evidence>